<dbReference type="InParanoid" id="A0A0M8K846"/>
<feature type="chain" id="PRO_5005817769" description="Copper chaperone PCu(A)C" evidence="1">
    <location>
        <begin position="20"/>
        <end position="171"/>
    </location>
</feature>
<keyword evidence="3" id="KW-1185">Reference proteome</keyword>
<dbReference type="SUPFAM" id="SSF110087">
    <property type="entry name" value="DR1885-like metal-binding protein"/>
    <property type="match status" value="1"/>
</dbReference>
<dbReference type="Gene3D" id="2.60.40.1890">
    <property type="entry name" value="PCu(A)C copper chaperone"/>
    <property type="match status" value="1"/>
</dbReference>
<dbReference type="AlphaFoldDB" id="A0A0M8K846"/>
<dbReference type="InterPro" id="IPR058248">
    <property type="entry name" value="Lxx211020-like"/>
</dbReference>
<organism evidence="2 3">
    <name type="scientific">Ardenticatena maritima</name>
    <dbReference type="NCBI Taxonomy" id="872965"/>
    <lineage>
        <taxon>Bacteria</taxon>
        <taxon>Bacillati</taxon>
        <taxon>Chloroflexota</taxon>
        <taxon>Ardenticatenia</taxon>
        <taxon>Ardenticatenales</taxon>
        <taxon>Ardenticatenaceae</taxon>
        <taxon>Ardenticatena</taxon>
    </lineage>
</organism>
<dbReference type="PANTHER" id="PTHR36302:SF1">
    <property type="entry name" value="COPPER CHAPERONE PCU(A)C"/>
    <property type="match status" value="1"/>
</dbReference>
<reference evidence="2 3" key="1">
    <citation type="journal article" date="2015" name="Genome Announc.">
        <title>Draft Genome Sequence of a Heterotrophic Facultative Anaerobic Thermophilic Bacterium, Ardenticatena maritima Strain 110ST.</title>
        <authorList>
            <person name="Kawaichi S."/>
            <person name="Yoshida T."/>
            <person name="Sako Y."/>
            <person name="Nakamura R."/>
        </authorList>
    </citation>
    <scope>NUCLEOTIDE SEQUENCE [LARGE SCALE GENOMIC DNA]</scope>
    <source>
        <strain evidence="2 3">110S</strain>
    </source>
</reference>
<evidence type="ECO:0000313" key="2">
    <source>
        <dbReference type="EMBL" id="GAP63705.1"/>
    </source>
</evidence>
<dbReference type="Pfam" id="PF04314">
    <property type="entry name" value="PCuAC"/>
    <property type="match status" value="1"/>
</dbReference>
<dbReference type="EMBL" id="BBZA01000182">
    <property type="protein sequence ID" value="GAP63705.1"/>
    <property type="molecule type" value="Genomic_DNA"/>
</dbReference>
<proteinExistence type="predicted"/>
<evidence type="ECO:0000313" key="3">
    <source>
        <dbReference type="Proteomes" id="UP000037784"/>
    </source>
</evidence>
<evidence type="ECO:0008006" key="4">
    <source>
        <dbReference type="Google" id="ProtNLM"/>
    </source>
</evidence>
<name>A0A0M8K846_9CHLR</name>
<evidence type="ECO:0000256" key="1">
    <source>
        <dbReference type="SAM" id="SignalP"/>
    </source>
</evidence>
<reference evidence="3" key="2">
    <citation type="submission" date="2015-08" db="EMBL/GenBank/DDBJ databases">
        <title>Draft Genome Sequence of a Heterotrophic Facultative Anaerobic Bacterium Ardenticatena maritima Strain 110S.</title>
        <authorList>
            <person name="Kawaichi S."/>
            <person name="Yoshida T."/>
            <person name="Sako Y."/>
            <person name="Nakamura R."/>
        </authorList>
    </citation>
    <scope>NUCLEOTIDE SEQUENCE [LARGE SCALE GENOMIC DNA]</scope>
    <source>
        <strain evidence="3">110S</strain>
    </source>
</reference>
<sequence length="171" mass="18461">MKKFLGILGFLLVALTACGGAGESEGTLEVRDAWSRPVQQMAMGMDAGESGEMSHNHEDGEMAAMGTPGVIFATIVNETNTADRLLRVETDVAERVEIHRTEVDANGVAKMMPQPNGVEIPAGETVRFEPGGYHVMLMGMQRDLQVGDTFEATFVFEKAGSITVTVEVREQ</sequence>
<dbReference type="OrthoDB" id="9796962at2"/>
<dbReference type="PANTHER" id="PTHR36302">
    <property type="entry name" value="BLR7088 PROTEIN"/>
    <property type="match status" value="1"/>
</dbReference>
<keyword evidence="1" id="KW-0732">Signal</keyword>
<dbReference type="InterPro" id="IPR007410">
    <property type="entry name" value="LpqE-like"/>
</dbReference>
<dbReference type="PROSITE" id="PS51257">
    <property type="entry name" value="PROKAR_LIPOPROTEIN"/>
    <property type="match status" value="1"/>
</dbReference>
<dbReference type="RefSeq" id="WP_054493506.1">
    <property type="nucleotide sequence ID" value="NZ_BBZA01000182.1"/>
</dbReference>
<comment type="caution">
    <text evidence="2">The sequence shown here is derived from an EMBL/GenBank/DDBJ whole genome shotgun (WGS) entry which is preliminary data.</text>
</comment>
<dbReference type="Proteomes" id="UP000037784">
    <property type="component" value="Unassembled WGS sequence"/>
</dbReference>
<gene>
    <name evidence="2" type="ORF">ARMA_2128</name>
</gene>
<feature type="signal peptide" evidence="1">
    <location>
        <begin position="1"/>
        <end position="19"/>
    </location>
</feature>
<accession>A0A0M8K846</accession>
<dbReference type="InterPro" id="IPR036182">
    <property type="entry name" value="PCuAC_sf"/>
</dbReference>
<protein>
    <recommendedName>
        <fullName evidence="4">Copper chaperone PCu(A)C</fullName>
    </recommendedName>
</protein>